<feature type="region of interest" description="Disordered" evidence="1">
    <location>
        <begin position="235"/>
        <end position="266"/>
    </location>
</feature>
<evidence type="ECO:0000313" key="4">
    <source>
        <dbReference type="Proteomes" id="UP000019763"/>
    </source>
</evidence>
<dbReference type="AlphaFoldDB" id="A0A023AZ66"/>
<evidence type="ECO:0000313" key="3">
    <source>
        <dbReference type="EMBL" id="EZG43788.1"/>
    </source>
</evidence>
<evidence type="ECO:0008006" key="5">
    <source>
        <dbReference type="Google" id="ProtNLM"/>
    </source>
</evidence>
<accession>A0A023AZ66</accession>
<proteinExistence type="predicted"/>
<dbReference type="Gene3D" id="3.50.4.10">
    <property type="entry name" value="Hepatocyte Growth Factor"/>
    <property type="match status" value="1"/>
</dbReference>
<keyword evidence="2" id="KW-0732">Signal</keyword>
<evidence type="ECO:0000256" key="2">
    <source>
        <dbReference type="SAM" id="SignalP"/>
    </source>
</evidence>
<dbReference type="VEuPathDB" id="CryptoDB:GNI_158710"/>
<sequence length="338" mass="38663">MRSSAGLLVSYWWLVVAKDCSYVCSLNENAVPSSQCLQLCTNGSSLTAPCSEDCYNVDACFHAISIGYDASADQQSYKSQITDTAAQCHISCIGDRGCFAWQWDMSGSHKCVFKTEDQVFRAASQTVQDENGNPVDVDTEFCDSNAYQNQSIGLQRTSGYMQPSNHHDNDHYHYYEEDHHNHPHDNDNQVDYKDKMDPTPNAAHAETHHYHNQVDYPHHYHNPVDTNFKLGEFHNETHGESHNETYGESHNETYGESHNETYGESHNETYGGSHNETYDETYGKWHDKHHYHGASETYEAAMAIFGFLAVRQRRDEPEELDGDFHEHETEEEQEADEE</sequence>
<feature type="non-terminal residue" evidence="3">
    <location>
        <position position="338"/>
    </location>
</feature>
<reference evidence="3" key="1">
    <citation type="submission" date="2013-12" db="EMBL/GenBank/DDBJ databases">
        <authorList>
            <person name="Omoto C.K."/>
            <person name="Sibley D."/>
            <person name="Venepally P."/>
            <person name="Hadjithomas M."/>
            <person name="Karamycheva S."/>
            <person name="Brunk B."/>
            <person name="Roos D."/>
            <person name="Caler E."/>
            <person name="Lorenzi H."/>
        </authorList>
    </citation>
    <scope>NUCLEOTIDE SEQUENCE</scope>
</reference>
<dbReference type="GeneID" id="22915522"/>
<feature type="region of interest" description="Disordered" evidence="1">
    <location>
        <begin position="314"/>
        <end position="338"/>
    </location>
</feature>
<feature type="chain" id="PRO_5001511428" description="Apple domain-containing protein" evidence="2">
    <location>
        <begin position="18"/>
        <end position="338"/>
    </location>
</feature>
<feature type="compositionally biased region" description="Acidic residues" evidence="1">
    <location>
        <begin position="329"/>
        <end position="338"/>
    </location>
</feature>
<name>A0A023AZ66_GRENI</name>
<feature type="compositionally biased region" description="Basic and acidic residues" evidence="1">
    <location>
        <begin position="314"/>
        <end position="328"/>
    </location>
</feature>
<gene>
    <name evidence="3" type="ORF">GNI_158710</name>
</gene>
<dbReference type="EMBL" id="AFNH02001181">
    <property type="protein sequence ID" value="EZG43788.1"/>
    <property type="molecule type" value="Genomic_DNA"/>
</dbReference>
<protein>
    <recommendedName>
        <fullName evidence="5">Apple domain-containing protein</fullName>
    </recommendedName>
</protein>
<dbReference type="RefSeq" id="XP_011134603.1">
    <property type="nucleotide sequence ID" value="XM_011136301.1"/>
</dbReference>
<feature type="signal peptide" evidence="2">
    <location>
        <begin position="1"/>
        <end position="17"/>
    </location>
</feature>
<evidence type="ECO:0000256" key="1">
    <source>
        <dbReference type="SAM" id="MobiDB-lite"/>
    </source>
</evidence>
<keyword evidence="4" id="KW-1185">Reference proteome</keyword>
<organism evidence="3 4">
    <name type="scientific">Gregarina niphandrodes</name>
    <name type="common">Septate eugregarine</name>
    <dbReference type="NCBI Taxonomy" id="110365"/>
    <lineage>
        <taxon>Eukaryota</taxon>
        <taxon>Sar</taxon>
        <taxon>Alveolata</taxon>
        <taxon>Apicomplexa</taxon>
        <taxon>Conoidasida</taxon>
        <taxon>Gregarinasina</taxon>
        <taxon>Eugregarinorida</taxon>
        <taxon>Gregarinidae</taxon>
        <taxon>Gregarina</taxon>
    </lineage>
</organism>
<dbReference type="Proteomes" id="UP000019763">
    <property type="component" value="Unassembled WGS sequence"/>
</dbReference>
<comment type="caution">
    <text evidence="3">The sequence shown here is derived from an EMBL/GenBank/DDBJ whole genome shotgun (WGS) entry which is preliminary data.</text>
</comment>